<organism evidence="3 4">
    <name type="scientific">Mycena chlorophos</name>
    <name type="common">Agaric fungus</name>
    <name type="synonym">Agaricus chlorophos</name>
    <dbReference type="NCBI Taxonomy" id="658473"/>
    <lineage>
        <taxon>Eukaryota</taxon>
        <taxon>Fungi</taxon>
        <taxon>Dikarya</taxon>
        <taxon>Basidiomycota</taxon>
        <taxon>Agaricomycotina</taxon>
        <taxon>Agaricomycetes</taxon>
        <taxon>Agaricomycetidae</taxon>
        <taxon>Agaricales</taxon>
        <taxon>Marasmiineae</taxon>
        <taxon>Mycenaceae</taxon>
        <taxon>Mycena</taxon>
    </lineage>
</organism>
<accession>A0ABQ0LNN5</accession>
<dbReference type="SUPFAM" id="SSF54695">
    <property type="entry name" value="POZ domain"/>
    <property type="match status" value="1"/>
</dbReference>
<sequence>MSEVTAAADPPPVELDASAKANPGAVRDERYFYHDGDCMFQVEGVQFKLHRFILCKDKDSMFSDMFNLPRPQDHHVAAGEGEPEIIPIPDETARDFRALCWVHYAMPGELTAQAIRTPDFGKLLSVLRMAHKFDMREFEKWAWEMMKLRPTLLDKYLEGCSEAALARALEIAVKSANQELAEAVEKIWLLGIQGSRPGVRSTYALATAEHLGRRRFETCIYLELRRQLRSVPHLVSPARGFAHFGLDPEQLQKLLVGHAMLSNMLQSPSTAPIPKAATCRGHNFCSGKWVEIYKFNENEPLKSISSIRTAGQATGNPCIVGHLNNVLPKVEDIESAFLGPGMLASQLALDARRSPRVLHPATI</sequence>
<reference evidence="3" key="1">
    <citation type="submission" date="2014-09" db="EMBL/GenBank/DDBJ databases">
        <title>Genome sequence of the luminous mushroom Mycena chlorophos for searching fungal bioluminescence genes.</title>
        <authorList>
            <person name="Tanaka Y."/>
            <person name="Kasuga D."/>
            <person name="Oba Y."/>
            <person name="Hase S."/>
            <person name="Sato K."/>
            <person name="Oba Y."/>
            <person name="Sakakibara Y."/>
        </authorList>
    </citation>
    <scope>NUCLEOTIDE SEQUENCE</scope>
</reference>
<dbReference type="Gene3D" id="3.30.710.10">
    <property type="entry name" value="Potassium Channel Kv1.1, Chain A"/>
    <property type="match status" value="1"/>
</dbReference>
<dbReference type="Pfam" id="PF00651">
    <property type="entry name" value="BTB"/>
    <property type="match status" value="1"/>
</dbReference>
<feature type="region of interest" description="Disordered" evidence="1">
    <location>
        <begin position="1"/>
        <end position="20"/>
    </location>
</feature>
<dbReference type="InterPro" id="IPR000210">
    <property type="entry name" value="BTB/POZ_dom"/>
</dbReference>
<name>A0ABQ0LNN5_MYCCL</name>
<evidence type="ECO:0000313" key="4">
    <source>
        <dbReference type="Proteomes" id="UP000815677"/>
    </source>
</evidence>
<evidence type="ECO:0000313" key="3">
    <source>
        <dbReference type="EMBL" id="GAT52680.1"/>
    </source>
</evidence>
<gene>
    <name evidence="3" type="ORF">MCHLO_09706</name>
</gene>
<evidence type="ECO:0000256" key="1">
    <source>
        <dbReference type="SAM" id="MobiDB-lite"/>
    </source>
</evidence>
<dbReference type="Proteomes" id="UP000815677">
    <property type="component" value="Unassembled WGS sequence"/>
</dbReference>
<protein>
    <recommendedName>
        <fullName evidence="2">BTB domain-containing protein</fullName>
    </recommendedName>
</protein>
<evidence type="ECO:0000259" key="2">
    <source>
        <dbReference type="Pfam" id="PF00651"/>
    </source>
</evidence>
<keyword evidence="4" id="KW-1185">Reference proteome</keyword>
<dbReference type="InterPro" id="IPR011333">
    <property type="entry name" value="SKP1/BTB/POZ_sf"/>
</dbReference>
<dbReference type="CDD" id="cd18186">
    <property type="entry name" value="BTB_POZ_ZBTB_KLHL-like"/>
    <property type="match status" value="1"/>
</dbReference>
<feature type="domain" description="BTB" evidence="2">
    <location>
        <begin position="37"/>
        <end position="140"/>
    </location>
</feature>
<proteinExistence type="predicted"/>
<dbReference type="EMBL" id="DF847848">
    <property type="protein sequence ID" value="GAT52680.1"/>
    <property type="molecule type" value="Genomic_DNA"/>
</dbReference>